<sequence>MKKILKRLLVLAIVFVAAVAAVLFFTRKKKQEVVYAVMDSASLPVVTMEFEGSAVNTLHGYTDAMEAPYMRDTITPIPQDRKLFFQVNTYGNTVKGIEFEIRSLDGKNLIETKSCDSYSGDSETVRGEIVLQDLLNPETEYILILKIKTDKWDSAYYYTRIRYYGDTHIGEQIAFAQNFSELAFSKNTSEELTVQLESSSDADNSSLGYADIKSSYRHVTWGDLSPQRSGEIRVNIKEMNKMVGSIELSYGITAEGDSGKVESYNVKEFFSVRYVDGKLWLIAYERTMDQSFEASDITIQNGKIELGIVSPGNLPIETASAGDYTAFVADGELWSYNKKENEASKLFSFKEKNDHGVRTLYDQHKFRIISVGEEGDVAFTVYGYMNRGSHEGECGLVFYQYSRSENAIHEVFFIPSTKPYQILKEEIGTLSYVGNNQLFYLMFGNSIYAIDFSGEEYVEIISGMKEDSFVISEDSSAVAWQEEEDIYGGKNIQVFYMDDGTNFTIHASEGETIRALGFIDGDFIYGKARESDIEKGSLIVNYPMYALEIIDRQQQIQTTYQRDGIYISDIQVEEGKIQITRETKGADGAWAAALDDALIQNQAGEEEKSVVSSRISEIKKTTYSLNLSSSDNKEKVLSITTPKEVAGTDTRELSLISTADLGKADKRYYAYASGRLQGICYSVREAIGLVYDKMGVVVDSGENYIWTRANRAAEALIDVNSLAASAENERLAACLSIMLKQENITMDVAGELASGRTAYEILNDAFSGRALDLHGCILNQVLYYVDCGYPVLALTENDKAELIIGYDVFKNLILYDSLTGGTYKMSQDDAEAYYASYGYPFVSWIK</sequence>
<dbReference type="EMBL" id="JAJNOR010000003">
    <property type="protein sequence ID" value="MCD2492262.1"/>
    <property type="molecule type" value="Genomic_DNA"/>
</dbReference>
<accession>A0AAP2RHV5</accession>
<protein>
    <submittedName>
        <fullName evidence="1">Uncharacterized protein</fullName>
    </submittedName>
</protein>
<evidence type="ECO:0000313" key="1">
    <source>
        <dbReference type="EMBL" id="MCD2492262.1"/>
    </source>
</evidence>
<dbReference type="SUPFAM" id="SSF69304">
    <property type="entry name" value="Tricorn protease N-terminal domain"/>
    <property type="match status" value="1"/>
</dbReference>
<gene>
    <name evidence="1" type="ORF">LQE92_06410</name>
</gene>
<dbReference type="Proteomes" id="UP001299265">
    <property type="component" value="Unassembled WGS sequence"/>
</dbReference>
<proteinExistence type="predicted"/>
<dbReference type="RefSeq" id="WP_231062165.1">
    <property type="nucleotide sequence ID" value="NZ_JAJNOR010000003.1"/>
</dbReference>
<comment type="caution">
    <text evidence="1">The sequence shown here is derived from an EMBL/GenBank/DDBJ whole genome shotgun (WGS) entry which is preliminary data.</text>
</comment>
<name>A0AAP2RHV5_9FIRM</name>
<evidence type="ECO:0000313" key="2">
    <source>
        <dbReference type="Proteomes" id="UP001299265"/>
    </source>
</evidence>
<keyword evidence="2" id="KW-1185">Reference proteome</keyword>
<dbReference type="AlphaFoldDB" id="A0AAP2RHV5"/>
<reference evidence="1 2" key="1">
    <citation type="submission" date="2021-11" db="EMBL/GenBank/DDBJ databases">
        <title>Lacrimispora sp. nov. NSJ-141 isolated from human feces.</title>
        <authorList>
            <person name="Abdugheni R."/>
        </authorList>
    </citation>
    <scope>NUCLEOTIDE SEQUENCE [LARGE SCALE GENOMIC DNA]</scope>
    <source>
        <strain evidence="1 2">NSJ-141</strain>
    </source>
</reference>
<organism evidence="1 2">
    <name type="scientific">Lientehia hominis</name>
    <dbReference type="NCBI Taxonomy" id="2897778"/>
    <lineage>
        <taxon>Bacteria</taxon>
        <taxon>Bacillati</taxon>
        <taxon>Bacillota</taxon>
        <taxon>Clostridia</taxon>
        <taxon>Lachnospirales</taxon>
        <taxon>Lachnospiraceae</taxon>
        <taxon>Lientehia</taxon>
    </lineage>
</organism>